<sequence length="183" mass="20963">MGDASRLRAAEAIICCLIVGQIAFSRTIPMLSSTRLSFSDWLYEHPLGAFVRAMSAVFALYVPALLSHMLHVGELDVPLARHNTRMAALNAWLDYANVFIEPFLLFIVMAHHIGERCLISPFTARTETFRTLNTLISYIIILVFFLAMPVVWNCIVSWRSRIINEQRFKDFWIMTMDTDESCL</sequence>
<proteinExistence type="predicted"/>
<comment type="caution">
    <text evidence="2">The sequence shown here is derived from an EMBL/GenBank/DDBJ whole genome shotgun (WGS) entry which is preliminary data.</text>
</comment>
<keyword evidence="1" id="KW-1133">Transmembrane helix</keyword>
<keyword evidence="3" id="KW-1185">Reference proteome</keyword>
<accession>A0AAD6TCL8</accession>
<keyword evidence="1" id="KW-0812">Transmembrane</keyword>
<feature type="transmembrane region" description="Helical" evidence="1">
    <location>
        <begin position="91"/>
        <end position="114"/>
    </location>
</feature>
<feature type="transmembrane region" description="Helical" evidence="1">
    <location>
        <begin position="49"/>
        <end position="70"/>
    </location>
</feature>
<organism evidence="2 3">
    <name type="scientific">Mycena alexandri</name>
    <dbReference type="NCBI Taxonomy" id="1745969"/>
    <lineage>
        <taxon>Eukaryota</taxon>
        <taxon>Fungi</taxon>
        <taxon>Dikarya</taxon>
        <taxon>Basidiomycota</taxon>
        <taxon>Agaricomycotina</taxon>
        <taxon>Agaricomycetes</taxon>
        <taxon>Agaricomycetidae</taxon>
        <taxon>Agaricales</taxon>
        <taxon>Marasmiineae</taxon>
        <taxon>Mycenaceae</taxon>
        <taxon>Mycena</taxon>
    </lineage>
</organism>
<evidence type="ECO:0000313" key="2">
    <source>
        <dbReference type="EMBL" id="KAJ7043936.1"/>
    </source>
</evidence>
<protein>
    <submittedName>
        <fullName evidence="2">Uncharacterized protein</fullName>
    </submittedName>
</protein>
<dbReference type="AlphaFoldDB" id="A0AAD6TCL8"/>
<evidence type="ECO:0000256" key="1">
    <source>
        <dbReference type="SAM" id="Phobius"/>
    </source>
</evidence>
<feature type="transmembrane region" description="Helical" evidence="1">
    <location>
        <begin position="134"/>
        <end position="158"/>
    </location>
</feature>
<name>A0AAD6TCL8_9AGAR</name>
<gene>
    <name evidence="2" type="ORF">C8F04DRAFT_683864</name>
</gene>
<evidence type="ECO:0000313" key="3">
    <source>
        <dbReference type="Proteomes" id="UP001218188"/>
    </source>
</evidence>
<reference evidence="2" key="1">
    <citation type="submission" date="2023-03" db="EMBL/GenBank/DDBJ databases">
        <title>Massive genome expansion in bonnet fungi (Mycena s.s.) driven by repeated elements and novel gene families across ecological guilds.</title>
        <authorList>
            <consortium name="Lawrence Berkeley National Laboratory"/>
            <person name="Harder C.B."/>
            <person name="Miyauchi S."/>
            <person name="Viragh M."/>
            <person name="Kuo A."/>
            <person name="Thoen E."/>
            <person name="Andreopoulos B."/>
            <person name="Lu D."/>
            <person name="Skrede I."/>
            <person name="Drula E."/>
            <person name="Henrissat B."/>
            <person name="Morin E."/>
            <person name="Kohler A."/>
            <person name="Barry K."/>
            <person name="LaButti K."/>
            <person name="Morin E."/>
            <person name="Salamov A."/>
            <person name="Lipzen A."/>
            <person name="Mereny Z."/>
            <person name="Hegedus B."/>
            <person name="Baldrian P."/>
            <person name="Stursova M."/>
            <person name="Weitz H."/>
            <person name="Taylor A."/>
            <person name="Grigoriev I.V."/>
            <person name="Nagy L.G."/>
            <person name="Martin F."/>
            <person name="Kauserud H."/>
        </authorList>
    </citation>
    <scope>NUCLEOTIDE SEQUENCE</scope>
    <source>
        <strain evidence="2">CBHHK200</strain>
    </source>
</reference>
<keyword evidence="1" id="KW-0472">Membrane</keyword>
<dbReference type="Proteomes" id="UP001218188">
    <property type="component" value="Unassembled WGS sequence"/>
</dbReference>
<dbReference type="EMBL" id="JARJCM010000008">
    <property type="protein sequence ID" value="KAJ7043936.1"/>
    <property type="molecule type" value="Genomic_DNA"/>
</dbReference>